<evidence type="ECO:0000256" key="3">
    <source>
        <dbReference type="ARBA" id="ARBA00023163"/>
    </source>
</evidence>
<dbReference type="Pfam" id="PF00392">
    <property type="entry name" value="GntR"/>
    <property type="match status" value="2"/>
</dbReference>
<dbReference type="PANTHER" id="PTHR44846">
    <property type="entry name" value="MANNOSYL-D-GLYCERATE TRANSPORT/METABOLISM SYSTEM REPRESSOR MNGR-RELATED"/>
    <property type="match status" value="1"/>
</dbReference>
<keyword evidence="2" id="KW-0238">DNA-binding</keyword>
<dbReference type="RefSeq" id="WP_186886525.1">
    <property type="nucleotide sequence ID" value="NZ_JACONZ010000001.1"/>
</dbReference>
<protein>
    <submittedName>
        <fullName evidence="5">GntR family transcriptional regulator</fullName>
    </submittedName>
</protein>
<dbReference type="Gene3D" id="1.10.10.10">
    <property type="entry name" value="Winged helix-like DNA-binding domain superfamily/Winged helix DNA-binding domain"/>
    <property type="match status" value="2"/>
</dbReference>
<sequence length="454" mass="51673">MRSVRYSLIYKFFAAQIRFGYYKTGDCLPSIEELTKIYHASSRTVHSAYTQLQQDGYISLSAGRRTTVVYQITEEECIRNCRTYYLARRDAVQSLRETLQVLFTPLMREGCRRLGPPEMRHIKEMAAKLGHGDFYVSFFCGRAMFLALKNRLALYLFNDVVSFYQFPHTLLRRWGDTVDKQRLQALSESLVAACDRQDREGLFRIYMEVQGLMDQILCLYIPHAGKFISAPEQIPFEWKVYRDHPQLCYSVAAQMINRIFVEREYRPGDTLPFYGELAEHYGASFSTIRRTMDLLEKLGVVATSRGAGTRVTEMTRVPDHVQDRSVQGILKALQEVLQILCISFNTIVERVALQTEELDVCAARLNQLDDTEGPTAFLTCMRYLLHGQAGFQGIGDKLYEALLLGLPLLGGRTDAPAVRPLARSLEAGDAPAFYAALKELMLHLSQTADSLMAL</sequence>
<keyword evidence="1" id="KW-0805">Transcription regulation</keyword>
<dbReference type="Proteomes" id="UP000659630">
    <property type="component" value="Unassembled WGS sequence"/>
</dbReference>
<dbReference type="SUPFAM" id="SSF46785">
    <property type="entry name" value="Winged helix' DNA-binding domain"/>
    <property type="match status" value="2"/>
</dbReference>
<evidence type="ECO:0000256" key="2">
    <source>
        <dbReference type="ARBA" id="ARBA00023125"/>
    </source>
</evidence>
<dbReference type="GO" id="GO:0045892">
    <property type="term" value="P:negative regulation of DNA-templated transcription"/>
    <property type="evidence" value="ECO:0007669"/>
    <property type="project" value="TreeGrafter"/>
</dbReference>
<dbReference type="InterPro" id="IPR050679">
    <property type="entry name" value="Bact_HTH_transcr_reg"/>
</dbReference>
<feature type="domain" description="HTH gntR-type" evidence="4">
    <location>
        <begin position="3"/>
        <end position="72"/>
    </location>
</feature>
<dbReference type="PROSITE" id="PS50949">
    <property type="entry name" value="HTH_GNTR"/>
    <property type="match status" value="2"/>
</dbReference>
<organism evidence="5 6">
    <name type="scientific">Anaerofilum hominis</name>
    <dbReference type="NCBI Taxonomy" id="2763016"/>
    <lineage>
        <taxon>Bacteria</taxon>
        <taxon>Bacillati</taxon>
        <taxon>Bacillota</taxon>
        <taxon>Clostridia</taxon>
        <taxon>Eubacteriales</taxon>
        <taxon>Oscillospiraceae</taxon>
        <taxon>Anaerofilum</taxon>
    </lineage>
</organism>
<comment type="caution">
    <text evidence="5">The sequence shown here is derived from an EMBL/GenBank/DDBJ whole genome shotgun (WGS) entry which is preliminary data.</text>
</comment>
<dbReference type="GO" id="GO:0003677">
    <property type="term" value="F:DNA binding"/>
    <property type="evidence" value="ECO:0007669"/>
    <property type="project" value="UniProtKB-KW"/>
</dbReference>
<evidence type="ECO:0000256" key="1">
    <source>
        <dbReference type="ARBA" id="ARBA00023015"/>
    </source>
</evidence>
<proteinExistence type="predicted"/>
<keyword evidence="6" id="KW-1185">Reference proteome</keyword>
<evidence type="ECO:0000259" key="4">
    <source>
        <dbReference type="PROSITE" id="PS50949"/>
    </source>
</evidence>
<feature type="domain" description="HTH gntR-type" evidence="4">
    <location>
        <begin position="246"/>
        <end position="314"/>
    </location>
</feature>
<dbReference type="InterPro" id="IPR036390">
    <property type="entry name" value="WH_DNA-bd_sf"/>
</dbReference>
<dbReference type="EMBL" id="JACONZ010000001">
    <property type="protein sequence ID" value="MBC5580154.1"/>
    <property type="molecule type" value="Genomic_DNA"/>
</dbReference>
<dbReference type="GO" id="GO:0003700">
    <property type="term" value="F:DNA-binding transcription factor activity"/>
    <property type="evidence" value="ECO:0007669"/>
    <property type="project" value="InterPro"/>
</dbReference>
<dbReference type="SMART" id="SM00345">
    <property type="entry name" value="HTH_GNTR"/>
    <property type="match status" value="2"/>
</dbReference>
<evidence type="ECO:0000313" key="6">
    <source>
        <dbReference type="Proteomes" id="UP000659630"/>
    </source>
</evidence>
<reference evidence="5" key="1">
    <citation type="submission" date="2020-08" db="EMBL/GenBank/DDBJ databases">
        <title>Genome public.</title>
        <authorList>
            <person name="Liu C."/>
            <person name="Sun Q."/>
        </authorList>
    </citation>
    <scope>NUCLEOTIDE SEQUENCE</scope>
    <source>
        <strain evidence="5">BX8</strain>
    </source>
</reference>
<evidence type="ECO:0000313" key="5">
    <source>
        <dbReference type="EMBL" id="MBC5580154.1"/>
    </source>
</evidence>
<gene>
    <name evidence="5" type="ORF">H8S23_01390</name>
</gene>
<dbReference type="InterPro" id="IPR000524">
    <property type="entry name" value="Tscrpt_reg_HTH_GntR"/>
</dbReference>
<dbReference type="InterPro" id="IPR036388">
    <property type="entry name" value="WH-like_DNA-bd_sf"/>
</dbReference>
<accession>A0A923I6Q2</accession>
<keyword evidence="3" id="KW-0804">Transcription</keyword>
<name>A0A923I6Q2_9FIRM</name>
<dbReference type="AlphaFoldDB" id="A0A923I6Q2"/>
<dbReference type="CDD" id="cd07377">
    <property type="entry name" value="WHTH_GntR"/>
    <property type="match status" value="1"/>
</dbReference>
<dbReference type="PANTHER" id="PTHR44846:SF17">
    <property type="entry name" value="GNTR-FAMILY TRANSCRIPTIONAL REGULATOR"/>
    <property type="match status" value="1"/>
</dbReference>